<dbReference type="OrthoDB" id="5213490at2759"/>
<dbReference type="AlphaFoldDB" id="N1RG07"/>
<dbReference type="Gene3D" id="3.80.10.10">
    <property type="entry name" value="Ribonuclease Inhibitor"/>
    <property type="match status" value="1"/>
</dbReference>
<feature type="region of interest" description="Disordered" evidence="1">
    <location>
        <begin position="498"/>
        <end position="518"/>
    </location>
</feature>
<reference evidence="3" key="2">
    <citation type="journal article" date="2014" name="PLoS ONE">
        <title>Genome and Transcriptome Analysis of the Fungal Pathogen Fusarium oxysporum f. sp. cubense Causing Banana Vascular Wilt Disease.</title>
        <authorList>
            <person name="Guo L."/>
            <person name="Han L."/>
            <person name="Yang L."/>
            <person name="Zeng H."/>
            <person name="Fan D."/>
            <person name="Zhu Y."/>
            <person name="Feng Y."/>
            <person name="Wang G."/>
            <person name="Peng C."/>
            <person name="Jiang X."/>
            <person name="Zhou D."/>
            <person name="Ni P."/>
            <person name="Liang C."/>
            <person name="Liu L."/>
            <person name="Wang J."/>
            <person name="Mao C."/>
            <person name="Fang X."/>
            <person name="Peng M."/>
            <person name="Huang J."/>
        </authorList>
    </citation>
    <scope>NUCLEOTIDE SEQUENCE [LARGE SCALE GENOMIC DNA]</scope>
    <source>
        <strain evidence="3">race 4</strain>
    </source>
</reference>
<dbReference type="EMBL" id="KB726991">
    <property type="protein sequence ID" value="EMT64634.1"/>
    <property type="molecule type" value="Genomic_DNA"/>
</dbReference>
<keyword evidence="3" id="KW-1185">Reference proteome</keyword>
<accession>N1RG07</accession>
<evidence type="ECO:0000313" key="2">
    <source>
        <dbReference type="EMBL" id="EMT64634.1"/>
    </source>
</evidence>
<reference evidence="3" key="1">
    <citation type="submission" date="2012-09" db="EMBL/GenBank/DDBJ databases">
        <title>Genome sequencing and comparative transcriptomics of race 1 and race 4 of banana pathogen: Fusarium oxysporum f. sp. cubense.</title>
        <authorList>
            <person name="Fang X."/>
            <person name="Huang J."/>
        </authorList>
    </citation>
    <scope>NUCLEOTIDE SEQUENCE [LARGE SCALE GENOMIC DNA]</scope>
    <source>
        <strain evidence="3">race 4</strain>
    </source>
</reference>
<dbReference type="HOGENOM" id="CLU_021422_1_0_1"/>
<sequence>MASLPSYQDAVSPDWLPLVAPYVSPKDYPALCGVNRRYWDVFAPRIWGRIPRSDTVTGLDDAEYDLDWLLNSVFNGVSRMRSETLSLVRVFDARSIRGTYSLSMGVNLNTKLKNAVKFLPNLNCILIDGHEDLDPSESFAEVGHQIQLLSMAGCHVSLSIKFINTLRGIVYLDLSYVSGSLRPLFQDDVLPELRVLKIQGKEVDDTTVENLTARFGTRLWSLDLINNKLTDQALDSIGAHCLWPADLRSDTNFDVEDAADAVCRGLQGEDPYFPPASFQTSQGLTHLNVSGNRVSSLGIMKLLTLCRGRLEQFSCDSMMFVPPLKGTMAAVWWPKAAKLYGFYATHTLRPVLSSNLRVVKLHHSVVTQIPTLELEGFSSMACLHIAEKILLPRAEMAFPEPFVPDMNPRITSLTLTHIPRRSSGPLINRLVSFLKLLSAQERALFDLSSRRGPSVLAGLRHFRLEFEQDAYEGDAYIAGEIDAEELLNSGDKGFSFFGDEAGGRPRPIRELATPPPQKRDLTEFSVSQGEQDLETEHLDIDVWVDGKSTTVKVWVGSASNENVLSELKQFRLEGRAKYLKLQGQSASGTCPPGPPHGFWLGKLEVSTHQGTLRSKTADYWR</sequence>
<dbReference type="Proteomes" id="UP000016929">
    <property type="component" value="Unassembled WGS sequence"/>
</dbReference>
<organism evidence="2 3">
    <name type="scientific">Fusarium oxysporum f. sp. cubense (strain race 4)</name>
    <name type="common">Panama disease fungus</name>
    <dbReference type="NCBI Taxonomy" id="2502994"/>
    <lineage>
        <taxon>Eukaryota</taxon>
        <taxon>Fungi</taxon>
        <taxon>Dikarya</taxon>
        <taxon>Ascomycota</taxon>
        <taxon>Pezizomycotina</taxon>
        <taxon>Sordariomycetes</taxon>
        <taxon>Hypocreomycetidae</taxon>
        <taxon>Hypocreales</taxon>
        <taxon>Nectriaceae</taxon>
        <taxon>Fusarium</taxon>
        <taxon>Fusarium oxysporum species complex</taxon>
    </lineage>
</organism>
<evidence type="ECO:0000256" key="1">
    <source>
        <dbReference type="SAM" id="MobiDB-lite"/>
    </source>
</evidence>
<dbReference type="SUPFAM" id="SSF52047">
    <property type="entry name" value="RNI-like"/>
    <property type="match status" value="1"/>
</dbReference>
<proteinExistence type="predicted"/>
<protein>
    <submittedName>
        <fullName evidence="2">Uncharacterized protein</fullName>
    </submittedName>
</protein>
<dbReference type="InterPro" id="IPR032675">
    <property type="entry name" value="LRR_dom_sf"/>
</dbReference>
<gene>
    <name evidence="2" type="ORF">FOC4_g10007313</name>
</gene>
<evidence type="ECO:0000313" key="3">
    <source>
        <dbReference type="Proteomes" id="UP000016929"/>
    </source>
</evidence>
<name>N1RG07_FUSC4</name>